<protein>
    <submittedName>
        <fullName evidence="3">Flagellar protein FlgJ</fullName>
    </submittedName>
</protein>
<dbReference type="STRING" id="1166337.SAMN05192580_3803"/>
<keyword evidence="3" id="KW-0966">Cell projection</keyword>
<dbReference type="RefSeq" id="WP_423228920.1">
    <property type="nucleotide sequence ID" value="NZ_FOZG01000003.1"/>
</dbReference>
<accession>A0A1I6MB20</accession>
<name>A0A1I6MB20_9SPHN</name>
<gene>
    <name evidence="3" type="ORF">SAMN05192580_3803</name>
</gene>
<proteinExistence type="predicted"/>
<organism evidence="3 4">
    <name type="scientific">Sphingomonas jatrophae</name>
    <dbReference type="NCBI Taxonomy" id="1166337"/>
    <lineage>
        <taxon>Bacteria</taxon>
        <taxon>Pseudomonadati</taxon>
        <taxon>Pseudomonadota</taxon>
        <taxon>Alphaproteobacteria</taxon>
        <taxon>Sphingomonadales</taxon>
        <taxon>Sphingomonadaceae</taxon>
        <taxon>Sphingomonas</taxon>
    </lineage>
</organism>
<feature type="region of interest" description="Disordered" evidence="1">
    <location>
        <begin position="1"/>
        <end position="26"/>
    </location>
</feature>
<dbReference type="InterPro" id="IPR019301">
    <property type="entry name" value="Flagellar_prot_FlgJ_N"/>
</dbReference>
<feature type="domain" description="Flagellar protein FlgJ N-terminal" evidence="2">
    <location>
        <begin position="45"/>
        <end position="91"/>
    </location>
</feature>
<evidence type="ECO:0000313" key="3">
    <source>
        <dbReference type="EMBL" id="SFS12762.1"/>
    </source>
</evidence>
<feature type="compositionally biased region" description="Low complexity" evidence="1">
    <location>
        <begin position="1"/>
        <end position="14"/>
    </location>
</feature>
<keyword evidence="4" id="KW-1185">Reference proteome</keyword>
<dbReference type="Proteomes" id="UP000198824">
    <property type="component" value="Unassembled WGS sequence"/>
</dbReference>
<evidence type="ECO:0000259" key="2">
    <source>
        <dbReference type="Pfam" id="PF10135"/>
    </source>
</evidence>
<evidence type="ECO:0000256" key="1">
    <source>
        <dbReference type="SAM" id="MobiDB-lite"/>
    </source>
</evidence>
<reference evidence="3 4" key="1">
    <citation type="submission" date="2016-10" db="EMBL/GenBank/DDBJ databases">
        <authorList>
            <person name="de Groot N.N."/>
        </authorList>
    </citation>
    <scope>NUCLEOTIDE SEQUENCE [LARGE SCALE GENOMIC DNA]</scope>
    <source>
        <strain evidence="3 4">S5-249</strain>
    </source>
</reference>
<sequence length="111" mass="11192">MSSSASGPSIIGGSVATPQAGQPADKLKATAQAFEAVFIRQIMASMRSASLGDDMFGSSAGDQFRDLADARTADGMAAKGTFGIAELLMAQLGKTVPGGKTLPATGEELPK</sequence>
<dbReference type="Pfam" id="PF10135">
    <property type="entry name" value="Rod-binding"/>
    <property type="match status" value="1"/>
</dbReference>
<keyword evidence="3" id="KW-0969">Cilium</keyword>
<dbReference type="EMBL" id="FOZG01000003">
    <property type="protein sequence ID" value="SFS12762.1"/>
    <property type="molecule type" value="Genomic_DNA"/>
</dbReference>
<keyword evidence="3" id="KW-0282">Flagellum</keyword>
<evidence type="ECO:0000313" key="4">
    <source>
        <dbReference type="Proteomes" id="UP000198824"/>
    </source>
</evidence>
<dbReference type="AlphaFoldDB" id="A0A1I6MB20"/>